<dbReference type="InterPro" id="IPR010776">
    <property type="entry name" value="Hop2_WH_dom"/>
</dbReference>
<evidence type="ECO:0000256" key="3">
    <source>
        <dbReference type="ARBA" id="ARBA00023172"/>
    </source>
</evidence>
<keyword evidence="5" id="KW-0469">Meiosis</keyword>
<evidence type="ECO:0000259" key="8">
    <source>
        <dbReference type="Pfam" id="PF02230"/>
    </source>
</evidence>
<evidence type="ECO:0000259" key="9">
    <source>
        <dbReference type="Pfam" id="PF07106"/>
    </source>
</evidence>
<dbReference type="Gene3D" id="1.10.10.10">
    <property type="entry name" value="Winged helix-like DNA-binding domain superfamily/Winged helix DNA-binding domain"/>
    <property type="match status" value="1"/>
</dbReference>
<evidence type="ECO:0000256" key="6">
    <source>
        <dbReference type="SAM" id="Coils"/>
    </source>
</evidence>
<proteinExistence type="inferred from homology"/>
<dbReference type="InterPro" id="IPR036388">
    <property type="entry name" value="WH-like_DNA-bd_sf"/>
</dbReference>
<keyword evidence="6" id="KW-0175">Coiled coil</keyword>
<evidence type="ECO:0000313" key="11">
    <source>
        <dbReference type="Proteomes" id="UP000194280"/>
    </source>
</evidence>
<feature type="domain" description="Phospholipase/carboxylesterase/thioesterase" evidence="8">
    <location>
        <begin position="43"/>
        <end position="184"/>
    </location>
</feature>
<evidence type="ECO:0000256" key="5">
    <source>
        <dbReference type="ARBA" id="ARBA00023254"/>
    </source>
</evidence>
<evidence type="ECO:0000256" key="4">
    <source>
        <dbReference type="ARBA" id="ARBA00023242"/>
    </source>
</evidence>
<dbReference type="Pfam" id="PF07106">
    <property type="entry name" value="WHD_TBPIP"/>
    <property type="match status" value="1"/>
</dbReference>
<gene>
    <name evidence="10" type="ORF">BTJ68_03072</name>
</gene>
<evidence type="ECO:0008006" key="12">
    <source>
        <dbReference type="Google" id="ProtNLM"/>
    </source>
</evidence>
<dbReference type="InterPro" id="IPR029058">
    <property type="entry name" value="AB_hydrolase_fold"/>
</dbReference>
<feature type="region of interest" description="Disordered" evidence="7">
    <location>
        <begin position="1"/>
        <end position="27"/>
    </location>
</feature>
<dbReference type="GO" id="GO:0003690">
    <property type="term" value="F:double-stranded DNA binding"/>
    <property type="evidence" value="ECO:0007669"/>
    <property type="project" value="TreeGrafter"/>
</dbReference>
<name>A0A1Z5TML7_HORWE</name>
<dbReference type="GO" id="GO:0120231">
    <property type="term" value="C:DNA recombinase auxiliary factor complex"/>
    <property type="evidence" value="ECO:0007669"/>
    <property type="project" value="TreeGrafter"/>
</dbReference>
<keyword evidence="4" id="KW-0539">Nucleus</keyword>
<dbReference type="STRING" id="1157616.A0A1Z5TML7"/>
<dbReference type="GO" id="GO:0007129">
    <property type="term" value="P:homologous chromosome pairing at meiosis"/>
    <property type="evidence" value="ECO:0007669"/>
    <property type="project" value="TreeGrafter"/>
</dbReference>
<evidence type="ECO:0000256" key="1">
    <source>
        <dbReference type="ARBA" id="ARBA00004123"/>
    </source>
</evidence>
<dbReference type="GO" id="GO:0000794">
    <property type="term" value="C:condensed nuclear chromosome"/>
    <property type="evidence" value="ECO:0007669"/>
    <property type="project" value="TreeGrafter"/>
</dbReference>
<comment type="subcellular location">
    <subcellularLocation>
        <location evidence="1">Nucleus</location>
    </subcellularLocation>
</comment>
<comment type="similarity">
    <text evidence="2">Belongs to the HOP2 family.</text>
</comment>
<keyword evidence="11" id="KW-1185">Reference proteome</keyword>
<dbReference type="PANTHER" id="PTHR15938:SF0">
    <property type="entry name" value="HOMOLOGOUS-PAIRING PROTEIN 2 HOMOLOG"/>
    <property type="match status" value="1"/>
</dbReference>
<dbReference type="Gene3D" id="3.40.50.1820">
    <property type="entry name" value="alpha/beta hydrolase"/>
    <property type="match status" value="1"/>
</dbReference>
<dbReference type="GO" id="GO:0120230">
    <property type="term" value="F:recombinase activator activity"/>
    <property type="evidence" value="ECO:0007669"/>
    <property type="project" value="TreeGrafter"/>
</dbReference>
<dbReference type="AlphaFoldDB" id="A0A1Z5TML7"/>
<dbReference type="InParanoid" id="A0A1Z5TML7"/>
<dbReference type="VEuPathDB" id="FungiDB:BTJ68_03072"/>
<sequence length="387" mass="43141">MGSVGDPTAAVSAGRPRRMTLPKSHGREDPVYKQATMFTETPAHGAAFIFIHGLGDDAKGLEDVADQFQKNNKLPYMNWILPNGIEDKDAMQRAWYRPTQFKPFPADRPELKEEEDEEGMRKTVEYIESLIDACVNKGLPPNRIILGGFSQGAAISLLTDLTSAKYGGKLAGIVSLMGYLPLADGYKIQDLRAKCGLPPTQGRQNRPYSATDISTNLKNRVSKAAAAKLLKDMHERNEIEGRAAGKQLIYHVTQDEADEADLGKLQEMDAETSRLKSATLELKAEEKDLRQALRQEGTQVPLPELRMAVDTLRQEEADLSARLATLQNGSTKPISVEEREQINSEHRKWSRTAAVRKKIRKEMWAEIESHLGKEKAAETKEMLGLEF</sequence>
<dbReference type="PANTHER" id="PTHR15938">
    <property type="entry name" value="TBP-1 INTERACTING PROTEIN"/>
    <property type="match status" value="1"/>
</dbReference>
<dbReference type="GO" id="GO:0000709">
    <property type="term" value="P:meiotic joint molecule formation"/>
    <property type="evidence" value="ECO:0007669"/>
    <property type="project" value="TreeGrafter"/>
</dbReference>
<dbReference type="Proteomes" id="UP000194280">
    <property type="component" value="Unassembled WGS sequence"/>
</dbReference>
<keyword evidence="3" id="KW-0233">DNA recombination</keyword>
<protein>
    <recommendedName>
        <fullName evidence="12">Phospholipase/carboxylesterase/thioesterase domain-containing protein</fullName>
    </recommendedName>
</protein>
<evidence type="ECO:0000313" key="10">
    <source>
        <dbReference type="EMBL" id="OTA37302.1"/>
    </source>
</evidence>
<dbReference type="OrthoDB" id="2418081at2759"/>
<feature type="domain" description="Homologous-pairing protein 2 winged helix" evidence="9">
    <location>
        <begin position="203"/>
        <end position="252"/>
    </location>
</feature>
<organism evidence="10 11">
    <name type="scientific">Hortaea werneckii EXF-2000</name>
    <dbReference type="NCBI Taxonomy" id="1157616"/>
    <lineage>
        <taxon>Eukaryota</taxon>
        <taxon>Fungi</taxon>
        <taxon>Dikarya</taxon>
        <taxon>Ascomycota</taxon>
        <taxon>Pezizomycotina</taxon>
        <taxon>Dothideomycetes</taxon>
        <taxon>Dothideomycetidae</taxon>
        <taxon>Mycosphaerellales</taxon>
        <taxon>Teratosphaeriaceae</taxon>
        <taxon>Hortaea</taxon>
    </lineage>
</organism>
<comment type="caution">
    <text evidence="10">The sequence shown here is derived from an EMBL/GenBank/DDBJ whole genome shotgun (WGS) entry which is preliminary data.</text>
</comment>
<accession>A0A1Z5TML7</accession>
<dbReference type="SUPFAM" id="SSF53474">
    <property type="entry name" value="alpha/beta-Hydrolases"/>
    <property type="match status" value="1"/>
</dbReference>
<dbReference type="GO" id="GO:0016787">
    <property type="term" value="F:hydrolase activity"/>
    <property type="evidence" value="ECO:0007669"/>
    <property type="project" value="InterPro"/>
</dbReference>
<dbReference type="EMBL" id="MUNK01000021">
    <property type="protein sequence ID" value="OTA37302.1"/>
    <property type="molecule type" value="Genomic_DNA"/>
</dbReference>
<dbReference type="InterPro" id="IPR003140">
    <property type="entry name" value="PLipase/COase/thioEstase"/>
</dbReference>
<evidence type="ECO:0000256" key="2">
    <source>
        <dbReference type="ARBA" id="ARBA00007922"/>
    </source>
</evidence>
<dbReference type="Pfam" id="PF02230">
    <property type="entry name" value="Abhydrolase_2"/>
    <property type="match status" value="1"/>
</dbReference>
<reference evidence="10 11" key="1">
    <citation type="submission" date="2017-01" db="EMBL/GenBank/DDBJ databases">
        <title>The recent genome duplication of the halophilic yeast Hortaea werneckii: insights from long-read sequencing.</title>
        <authorList>
            <person name="Sinha S."/>
            <person name="Flibotte S."/>
            <person name="Neira M."/>
            <person name="Lenassi M."/>
            <person name="Gostincar C."/>
            <person name="Stajich J.E."/>
            <person name="Nislow C.E."/>
        </authorList>
    </citation>
    <scope>NUCLEOTIDE SEQUENCE [LARGE SCALE GENOMIC DNA]</scope>
    <source>
        <strain evidence="10 11">EXF-2000</strain>
    </source>
</reference>
<dbReference type="GO" id="GO:0010774">
    <property type="term" value="P:meiotic strand invasion involved in reciprocal meiotic recombination"/>
    <property type="evidence" value="ECO:0007669"/>
    <property type="project" value="TreeGrafter"/>
</dbReference>
<evidence type="ECO:0000256" key="7">
    <source>
        <dbReference type="SAM" id="MobiDB-lite"/>
    </source>
</evidence>
<feature type="coiled-coil region" evidence="6">
    <location>
        <begin position="268"/>
        <end position="329"/>
    </location>
</feature>